<accession>A0ABD5QCN4</accession>
<dbReference type="EMBL" id="JBHSJG010000027">
    <property type="protein sequence ID" value="MFC4987541.1"/>
    <property type="molecule type" value="Genomic_DNA"/>
</dbReference>
<dbReference type="Proteomes" id="UP001595925">
    <property type="component" value="Unassembled WGS sequence"/>
</dbReference>
<evidence type="ECO:0000313" key="3">
    <source>
        <dbReference type="Proteomes" id="UP001595925"/>
    </source>
</evidence>
<evidence type="ECO:0000259" key="1">
    <source>
        <dbReference type="Pfam" id="PF26269"/>
    </source>
</evidence>
<evidence type="ECO:0000313" key="2">
    <source>
        <dbReference type="EMBL" id="MFC4987541.1"/>
    </source>
</evidence>
<feature type="domain" description="DUF8072" evidence="1">
    <location>
        <begin position="1"/>
        <end position="90"/>
    </location>
</feature>
<gene>
    <name evidence="2" type="ORF">ACFPFO_07160</name>
</gene>
<protein>
    <submittedName>
        <fullName evidence="2">Transcriptional regulator</fullName>
    </submittedName>
</protein>
<reference evidence="2 3" key="1">
    <citation type="journal article" date="2019" name="Int. J. Syst. Evol. Microbiol.">
        <title>The Global Catalogue of Microorganisms (GCM) 10K type strain sequencing project: providing services to taxonomists for standard genome sequencing and annotation.</title>
        <authorList>
            <consortium name="The Broad Institute Genomics Platform"/>
            <consortium name="The Broad Institute Genome Sequencing Center for Infectious Disease"/>
            <person name="Wu L."/>
            <person name="Ma J."/>
        </authorList>
    </citation>
    <scope>NUCLEOTIDE SEQUENCE [LARGE SCALE GENOMIC DNA]</scope>
    <source>
        <strain evidence="2 3">CGMCC 1.15824</strain>
    </source>
</reference>
<dbReference type="Pfam" id="PF26269">
    <property type="entry name" value="DUF8072"/>
    <property type="match status" value="1"/>
</dbReference>
<dbReference type="AlphaFoldDB" id="A0ABD5QCN4"/>
<dbReference type="RefSeq" id="WP_224830423.1">
    <property type="nucleotide sequence ID" value="NZ_JAIVEF010000066.1"/>
</dbReference>
<name>A0ABD5QCN4_9EURY</name>
<dbReference type="InterPro" id="IPR058385">
    <property type="entry name" value="DUF8072"/>
</dbReference>
<proteinExistence type="predicted"/>
<organism evidence="2 3">
    <name type="scientific">Saliphagus infecundisoli</name>
    <dbReference type="NCBI Taxonomy" id="1849069"/>
    <lineage>
        <taxon>Archaea</taxon>
        <taxon>Methanobacteriati</taxon>
        <taxon>Methanobacteriota</taxon>
        <taxon>Stenosarchaea group</taxon>
        <taxon>Halobacteria</taxon>
        <taxon>Halobacteriales</taxon>
        <taxon>Natrialbaceae</taxon>
        <taxon>Saliphagus</taxon>
    </lineage>
</organism>
<comment type="caution">
    <text evidence="2">The sequence shown here is derived from an EMBL/GenBank/DDBJ whole genome shotgun (WGS) entry which is preliminary data.</text>
</comment>
<keyword evidence="3" id="KW-1185">Reference proteome</keyword>
<sequence>MADLNPIAKRIHQTSPDPVELTLNEGTTGIFHISGAEFFQQDFQAEGVCEGDEANYRFITSSDNESVLVGRKDGDESEWTMIGTVTEVTRERP</sequence>